<dbReference type="RefSeq" id="XP_026290476.2">
    <property type="nucleotide sequence ID" value="XM_026434691.2"/>
</dbReference>
<dbReference type="Proteomes" id="UP000504606">
    <property type="component" value="Unplaced"/>
</dbReference>
<proteinExistence type="predicted"/>
<dbReference type="CDD" id="cd18809">
    <property type="entry name" value="SF1_C_RecD"/>
    <property type="match status" value="1"/>
</dbReference>
<evidence type="ECO:0000313" key="2">
    <source>
        <dbReference type="RefSeq" id="XP_026290476.2"/>
    </source>
</evidence>
<accession>A0A6J1TI16</accession>
<gene>
    <name evidence="2" type="primary">LOC113215115</name>
</gene>
<name>A0A6J1TI16_FRAOC</name>
<dbReference type="PANTHER" id="PTHR47642">
    <property type="entry name" value="ATP-DEPENDENT DNA HELICASE"/>
    <property type="match status" value="1"/>
</dbReference>
<dbReference type="GeneID" id="113215115"/>
<organism evidence="1 2">
    <name type="scientific">Frankliniella occidentalis</name>
    <name type="common">Western flower thrips</name>
    <name type="synonym">Euthrips occidentalis</name>
    <dbReference type="NCBI Taxonomy" id="133901"/>
    <lineage>
        <taxon>Eukaryota</taxon>
        <taxon>Metazoa</taxon>
        <taxon>Ecdysozoa</taxon>
        <taxon>Arthropoda</taxon>
        <taxon>Hexapoda</taxon>
        <taxon>Insecta</taxon>
        <taxon>Pterygota</taxon>
        <taxon>Neoptera</taxon>
        <taxon>Paraneoptera</taxon>
        <taxon>Thysanoptera</taxon>
        <taxon>Terebrantia</taxon>
        <taxon>Thripoidea</taxon>
        <taxon>Thripidae</taxon>
        <taxon>Frankliniella</taxon>
    </lineage>
</organism>
<protein>
    <submittedName>
        <fullName evidence="2">ATP-dependent DNA helicase PIF1-like</fullName>
    </submittedName>
</protein>
<dbReference type="SUPFAM" id="SSF52540">
    <property type="entry name" value="P-loop containing nucleoside triphosphate hydrolases"/>
    <property type="match status" value="1"/>
</dbReference>
<sequence>MLRSNMWLETGLVNGATGTVVDIVYQPGRAQPEDLPTVVMVKFDNYTGPTVADGLVPVPTLVHSWDHEQVACSREQVSLCLAWAVTEHKSQGLTLDRAVVSVGLRDFAVGLMYVAMSRVKSWAGLLIDPEFGLNLILDIRNSPGFLDREAGERAIVRNSRSKLVINKKCVVLIGTNDFLKSVPRDKT</sequence>
<dbReference type="AlphaFoldDB" id="A0A6J1TI16"/>
<dbReference type="OrthoDB" id="10029506at2759"/>
<evidence type="ECO:0000313" key="1">
    <source>
        <dbReference type="Proteomes" id="UP000504606"/>
    </source>
</evidence>
<dbReference type="InterPro" id="IPR027417">
    <property type="entry name" value="P-loop_NTPase"/>
</dbReference>
<keyword evidence="1" id="KW-1185">Reference proteome</keyword>
<dbReference type="KEGG" id="foc:113215115"/>
<dbReference type="InterPro" id="IPR051055">
    <property type="entry name" value="PIF1_helicase"/>
</dbReference>
<reference evidence="2" key="1">
    <citation type="submission" date="2025-08" db="UniProtKB">
        <authorList>
            <consortium name="RefSeq"/>
        </authorList>
    </citation>
    <scope>IDENTIFICATION</scope>
    <source>
        <tissue evidence="2">Whole organism</tissue>
    </source>
</reference>